<keyword evidence="2" id="KW-1185">Reference proteome</keyword>
<dbReference type="Proteomes" id="UP001466893">
    <property type="component" value="Chromosome"/>
</dbReference>
<accession>A0ABZ3B3H6</accession>
<proteinExistence type="predicted"/>
<sequence>MLYRHSAELKPPLLPFKTIVLHWITLAIDFQIEPGLADRFQYAFLDGFLLIDCSMQKIAERQEGYTRANLWAYFLYTDSDIRNAPRTSEKYHFTFTAEDGSQPGDSSIVYGLDADITVIRNYLSSLGYISVKREGLLERWQREGEITPYFLIIRDPDKHTLT</sequence>
<gene>
    <name evidence="1" type="ORF">AAEY27_19185</name>
</gene>
<dbReference type="RefSeq" id="WP_342322388.1">
    <property type="nucleotide sequence ID" value="NZ_CP151800.1"/>
</dbReference>
<evidence type="ECO:0000313" key="1">
    <source>
        <dbReference type="EMBL" id="WZV97747.1"/>
    </source>
</evidence>
<protein>
    <submittedName>
        <fullName evidence="1">Uncharacterized protein</fullName>
    </submittedName>
</protein>
<reference evidence="1 2" key="1">
    <citation type="submission" date="2024-04" db="EMBL/GenBank/DDBJ databases">
        <title>Kosakonia calanthae sp. nov., a halophilic bacterium isolated from leaves of Calanthe tiplacata.</title>
        <authorList>
            <person name="Wu P."/>
        </authorList>
    </citation>
    <scope>NUCLEOTIDE SEQUENCE [LARGE SCALE GENOMIC DNA]</scope>
    <source>
        <strain evidence="1 2">BYX6</strain>
    </source>
</reference>
<name>A0ABZ3B3H6_9ENTR</name>
<dbReference type="EMBL" id="CP151800">
    <property type="protein sequence ID" value="WZV97747.1"/>
    <property type="molecule type" value="Genomic_DNA"/>
</dbReference>
<organism evidence="1 2">
    <name type="scientific">Kosakonia calanthes</name>
    <dbReference type="NCBI Taxonomy" id="3139408"/>
    <lineage>
        <taxon>Bacteria</taxon>
        <taxon>Pseudomonadati</taxon>
        <taxon>Pseudomonadota</taxon>
        <taxon>Gammaproteobacteria</taxon>
        <taxon>Enterobacterales</taxon>
        <taxon>Enterobacteriaceae</taxon>
        <taxon>Kosakonia</taxon>
    </lineage>
</organism>
<evidence type="ECO:0000313" key="2">
    <source>
        <dbReference type="Proteomes" id="UP001466893"/>
    </source>
</evidence>